<reference evidence="2 3" key="1">
    <citation type="submission" date="2021-04" db="EMBL/GenBank/DDBJ databases">
        <title>Complete genome sequence of a novel Streptococcus species.</title>
        <authorList>
            <person name="Teng J.L.L."/>
        </authorList>
    </citation>
    <scope>NUCLEOTIDE SEQUENCE [LARGE SCALE GENOMIC DNA]</scope>
    <source>
        <strain evidence="2 3">HKU75</strain>
    </source>
</reference>
<feature type="domain" description="Aminotransferase class I/classII large" evidence="1">
    <location>
        <begin position="49"/>
        <end position="359"/>
    </location>
</feature>
<dbReference type="InterPro" id="IPR015421">
    <property type="entry name" value="PyrdxlP-dep_Trfase_major"/>
</dbReference>
<dbReference type="Pfam" id="PF00155">
    <property type="entry name" value="Aminotran_1_2"/>
    <property type="match status" value="1"/>
</dbReference>
<dbReference type="Gene3D" id="3.40.640.10">
    <property type="entry name" value="Type I PLP-dependent aspartate aminotransferase-like (Major domain)"/>
    <property type="match status" value="1"/>
</dbReference>
<dbReference type="InterPro" id="IPR004839">
    <property type="entry name" value="Aminotransferase_I/II_large"/>
</dbReference>
<organism evidence="2 3">
    <name type="scientific">Streptococcus oriscaviae</name>
    <dbReference type="NCBI Taxonomy" id="2781599"/>
    <lineage>
        <taxon>Bacteria</taxon>
        <taxon>Bacillati</taxon>
        <taxon>Bacillota</taxon>
        <taxon>Bacilli</taxon>
        <taxon>Lactobacillales</taxon>
        <taxon>Streptococcaceae</taxon>
        <taxon>Streptococcus</taxon>
    </lineage>
</organism>
<gene>
    <name evidence="2" type="ORF">INT76_03140</name>
</gene>
<dbReference type="EMBL" id="CP073084">
    <property type="protein sequence ID" value="QUE55357.1"/>
    <property type="molecule type" value="Genomic_DNA"/>
</dbReference>
<evidence type="ECO:0000313" key="3">
    <source>
        <dbReference type="Proteomes" id="UP000677616"/>
    </source>
</evidence>
<keyword evidence="3" id="KW-1185">Reference proteome</keyword>
<evidence type="ECO:0000313" key="2">
    <source>
        <dbReference type="EMBL" id="QUE55357.1"/>
    </source>
</evidence>
<dbReference type="PANTHER" id="PTHR43510:SF1">
    <property type="entry name" value="AMINOTRANSFERASE FUNCTION, HYPOTHETICAL (EUROFUNG)"/>
    <property type="match status" value="1"/>
</dbReference>
<dbReference type="Gene3D" id="3.90.1150.10">
    <property type="entry name" value="Aspartate Aminotransferase, domain 1"/>
    <property type="match status" value="1"/>
</dbReference>
<accession>A0ABX7YNE8</accession>
<dbReference type="NCBIfam" id="NF005593">
    <property type="entry name" value="PRK07324.1"/>
    <property type="match status" value="1"/>
</dbReference>
<dbReference type="CDD" id="cd00609">
    <property type="entry name" value="AAT_like"/>
    <property type="match status" value="1"/>
</dbReference>
<protein>
    <submittedName>
        <fullName evidence="2">Aminotransferase</fullName>
    </submittedName>
</protein>
<name>A0ABX7YNE8_9STRE</name>
<evidence type="ECO:0000259" key="1">
    <source>
        <dbReference type="Pfam" id="PF00155"/>
    </source>
</evidence>
<dbReference type="InterPro" id="IPR015422">
    <property type="entry name" value="PyrdxlP-dep_Trfase_small"/>
</dbReference>
<dbReference type="GO" id="GO:0008483">
    <property type="term" value="F:transaminase activity"/>
    <property type="evidence" value="ECO:0007669"/>
    <property type="project" value="UniProtKB-KW"/>
</dbReference>
<keyword evidence="2" id="KW-0808">Transferase</keyword>
<keyword evidence="2" id="KW-0032">Aminotransferase</keyword>
<proteinExistence type="predicted"/>
<dbReference type="RefSeq" id="WP_212573004.1">
    <property type="nucleotide sequence ID" value="NZ_CP073084.1"/>
</dbReference>
<dbReference type="Proteomes" id="UP000677616">
    <property type="component" value="Chromosome"/>
</dbReference>
<dbReference type="PANTHER" id="PTHR43510">
    <property type="entry name" value="AMINOTRANSFERASE FUNCTION, HYPOTHETICAL (EUROFUNG)"/>
    <property type="match status" value="1"/>
</dbReference>
<sequence>MEIQAFGVEEWLNVWENDAVYDIAGSSIASMTLEEILNLDPAGKDALLAELLQKKMNYGWIEGSPEFKEEVAKLYQTVKSSQILQTNGATGANFLALYALIERGDHVVSLYPTYQQLYDIPRSFGAEVSLWKIHEEDKWLPSLDELRQLVRPDTKMICINNANNPTGAIMDRSFLEGIVEVAREVGAYILSDEVYKPLEDGLDVPAIVDIYEKGISTNSLSKTYSVPGVRVGWVVANDEVTELFRKYRDYTMICAGVFDDFITTHVLKHKEAVLKRNQTIVSENLAIVKDWVAKEPRVSLVFPRHVSTSFIKLDIPEEIEAFCIRLLKEKGVLLVPGNRFDMPGYARLGYCTHTEMLKKGLEGLSDFLRQFDTPNP</sequence>
<dbReference type="InterPro" id="IPR015424">
    <property type="entry name" value="PyrdxlP-dep_Trfase"/>
</dbReference>
<dbReference type="SUPFAM" id="SSF53383">
    <property type="entry name" value="PLP-dependent transferases"/>
    <property type="match status" value="1"/>
</dbReference>